<accession>A0ABW5E9K7</accession>
<dbReference type="Gene3D" id="3.30.930.10">
    <property type="entry name" value="Bira Bifunctional Protein, Domain 2"/>
    <property type="match status" value="2"/>
</dbReference>
<dbReference type="EC" id="6.1.1.15" evidence="10"/>
<dbReference type="InterPro" id="IPR007214">
    <property type="entry name" value="YbaK/aa-tRNA-synth-assoc-dom"/>
</dbReference>
<evidence type="ECO:0000259" key="11">
    <source>
        <dbReference type="PROSITE" id="PS50862"/>
    </source>
</evidence>
<dbReference type="InterPro" id="IPR036621">
    <property type="entry name" value="Anticodon-bd_dom_sf"/>
</dbReference>
<dbReference type="InterPro" id="IPR023717">
    <property type="entry name" value="Pro-tRNA-Synthase_IIa_type1"/>
</dbReference>
<comment type="similarity">
    <text evidence="10">Belongs to the class-II aminoacyl-tRNA synthetase family. ProS type 1 subfamily.</text>
</comment>
<keyword evidence="3 10" id="KW-0963">Cytoplasm</keyword>
<comment type="subunit">
    <text evidence="2 10">Homodimer.</text>
</comment>
<dbReference type="InterPro" id="IPR002314">
    <property type="entry name" value="aa-tRNA-synt_IIb"/>
</dbReference>
<keyword evidence="4 10" id="KW-0436">Ligase</keyword>
<dbReference type="InterPro" id="IPR050062">
    <property type="entry name" value="Pro-tRNA_synthetase"/>
</dbReference>
<dbReference type="PANTHER" id="PTHR42753">
    <property type="entry name" value="MITOCHONDRIAL RIBOSOME PROTEIN L39/PROLYL-TRNA LIGASE FAMILY MEMBER"/>
    <property type="match status" value="1"/>
</dbReference>
<dbReference type="Pfam" id="PF00587">
    <property type="entry name" value="tRNA-synt_2b"/>
    <property type="match status" value="1"/>
</dbReference>
<evidence type="ECO:0000256" key="3">
    <source>
        <dbReference type="ARBA" id="ARBA00022490"/>
    </source>
</evidence>
<proteinExistence type="inferred from homology"/>
<dbReference type="InterPro" id="IPR044140">
    <property type="entry name" value="ProRS_anticodon_short"/>
</dbReference>
<evidence type="ECO:0000313" key="13">
    <source>
        <dbReference type="Proteomes" id="UP001597425"/>
    </source>
</evidence>
<evidence type="ECO:0000256" key="9">
    <source>
        <dbReference type="ARBA" id="ARBA00047671"/>
    </source>
</evidence>
<name>A0ABW5E9K7_9GAMM</name>
<dbReference type="SUPFAM" id="SSF52954">
    <property type="entry name" value="Class II aaRS ABD-related"/>
    <property type="match status" value="1"/>
</dbReference>
<dbReference type="SUPFAM" id="SSF55681">
    <property type="entry name" value="Class II aaRS and biotin synthetases"/>
    <property type="match status" value="1"/>
</dbReference>
<dbReference type="NCBIfam" id="NF006625">
    <property type="entry name" value="PRK09194.1"/>
    <property type="match status" value="1"/>
</dbReference>
<sequence length="580" mass="64300">MRASRYLIATQKETPSDAVVISHQLMLRAGMIRRLASGLYTWLPTGLRVLRKVERIVREEMDNAGALEVLMPVVQPAELWEESGRWQEYGPELLRLRDRHDNAFCLGPTHEEVITDLIRNEINSYKQLPANFYQVQTKFRDEIRPRFGVMRSREFTMKDAYSFHIDPDSLQETYDAMHGAYCRIFDRIGLDYRPVLADTGAIGGSSSHEFHVLAESGEDDIAFSTESRYAANVELAEAAAPTGERPAATKDMQQVHTPGQKTIAAVSDFLKADPVQSVKTLIVLGECGEESPEPENAAPLVALVLRGDHELNELKAEKLPGIASPLEFAPEERIAKELGCGIGSLGPVGLKIDTIVDRAAAHLADFVCGANLDDYHYTGVNWDRDTPLGRVEDLRNVVAGDPSPDGRGSLEIKRGIEVGHIFQLGDKYSRAMNATVLDENGKEQRMDMGCYGIGVSRIVAAAIEQNHDDAGIIWPDAIAPFQLAIVPINMHKSDRVREKCEHLYESLRAKGVDVLLMDEPKARLGAMLADVELTGIPHRIVVGDRGLEKGVVEYKGRRDAESQEFAESQLEEVLLKKLDG</sequence>
<feature type="domain" description="Aminoacyl-transfer RNA synthetases class-II family profile" evidence="11">
    <location>
        <begin position="33"/>
        <end position="475"/>
    </location>
</feature>
<keyword evidence="8 10" id="KW-0030">Aminoacyl-tRNA synthetase</keyword>
<dbReference type="Proteomes" id="UP001597425">
    <property type="component" value="Unassembled WGS sequence"/>
</dbReference>
<dbReference type="Pfam" id="PF04073">
    <property type="entry name" value="tRNA_edit"/>
    <property type="match status" value="1"/>
</dbReference>
<evidence type="ECO:0000256" key="2">
    <source>
        <dbReference type="ARBA" id="ARBA00011738"/>
    </source>
</evidence>
<evidence type="ECO:0000313" key="12">
    <source>
        <dbReference type="EMBL" id="MFD2310097.1"/>
    </source>
</evidence>
<organism evidence="12 13">
    <name type="scientific">Microbulbifer halophilus</name>
    <dbReference type="NCBI Taxonomy" id="453963"/>
    <lineage>
        <taxon>Bacteria</taxon>
        <taxon>Pseudomonadati</taxon>
        <taxon>Pseudomonadota</taxon>
        <taxon>Gammaproteobacteria</taxon>
        <taxon>Cellvibrionales</taxon>
        <taxon>Microbulbiferaceae</taxon>
        <taxon>Microbulbifer</taxon>
    </lineage>
</organism>
<dbReference type="CDD" id="cd00861">
    <property type="entry name" value="ProRS_anticodon_short"/>
    <property type="match status" value="1"/>
</dbReference>
<dbReference type="HAMAP" id="MF_01569">
    <property type="entry name" value="Pro_tRNA_synth_type1"/>
    <property type="match status" value="1"/>
</dbReference>
<dbReference type="InterPro" id="IPR036754">
    <property type="entry name" value="YbaK/aa-tRNA-synt-asso_dom_sf"/>
</dbReference>
<evidence type="ECO:0000256" key="10">
    <source>
        <dbReference type="HAMAP-Rule" id="MF_01569"/>
    </source>
</evidence>
<evidence type="ECO:0000256" key="6">
    <source>
        <dbReference type="ARBA" id="ARBA00022840"/>
    </source>
</evidence>
<dbReference type="Pfam" id="PF03129">
    <property type="entry name" value="HGTP_anticodon"/>
    <property type="match status" value="1"/>
</dbReference>
<comment type="function">
    <text evidence="10">Catalyzes the attachment of proline to tRNA(Pro) in a two-step reaction: proline is first activated by ATP to form Pro-AMP and then transferred to the acceptor end of tRNA(Pro). As ProRS can inadvertently accommodate and process non-cognate amino acids such as alanine and cysteine, to avoid such errors it has two additional distinct editing activities against alanine. One activity is designated as 'pretransfer' editing and involves the tRNA(Pro)-independent hydrolysis of activated Ala-AMP. The other activity is designated 'posttransfer' editing and involves deacylation of mischarged Ala-tRNA(Pro). The misacylated Cys-tRNA(Pro) is not edited by ProRS.</text>
</comment>
<dbReference type="PIRSF" id="PIRSF001535">
    <property type="entry name" value="ProRS_1"/>
    <property type="match status" value="1"/>
</dbReference>
<keyword evidence="6 10" id="KW-0067">ATP-binding</keyword>
<comment type="domain">
    <text evidence="10">Consists of three domains: the N-terminal catalytic domain, the editing domain and the C-terminal anticodon-binding domain.</text>
</comment>
<evidence type="ECO:0000256" key="1">
    <source>
        <dbReference type="ARBA" id="ARBA00004496"/>
    </source>
</evidence>
<dbReference type="EMBL" id="JBHUJD010000006">
    <property type="protein sequence ID" value="MFD2310097.1"/>
    <property type="molecule type" value="Genomic_DNA"/>
</dbReference>
<keyword evidence="13" id="KW-1185">Reference proteome</keyword>
<gene>
    <name evidence="10" type="primary">proS</name>
    <name evidence="12" type="ORF">ACFSKX_06665</name>
</gene>
<keyword evidence="5 10" id="KW-0547">Nucleotide-binding</keyword>
<dbReference type="Gene3D" id="3.90.960.10">
    <property type="entry name" value="YbaK/aminoacyl-tRNA synthetase-associated domain"/>
    <property type="match status" value="1"/>
</dbReference>
<dbReference type="PANTHER" id="PTHR42753:SF2">
    <property type="entry name" value="PROLINE--TRNA LIGASE"/>
    <property type="match status" value="1"/>
</dbReference>
<reference evidence="13" key="1">
    <citation type="journal article" date="2019" name="Int. J. Syst. Evol. Microbiol.">
        <title>The Global Catalogue of Microorganisms (GCM) 10K type strain sequencing project: providing services to taxonomists for standard genome sequencing and annotation.</title>
        <authorList>
            <consortium name="The Broad Institute Genomics Platform"/>
            <consortium name="The Broad Institute Genome Sequencing Center for Infectious Disease"/>
            <person name="Wu L."/>
            <person name="Ma J."/>
        </authorList>
    </citation>
    <scope>NUCLEOTIDE SEQUENCE [LARGE SCALE GENOMIC DNA]</scope>
    <source>
        <strain evidence="13">KCTC 12848</strain>
    </source>
</reference>
<dbReference type="PRINTS" id="PR01046">
    <property type="entry name" value="TRNASYNTHPRO"/>
</dbReference>
<dbReference type="InterPro" id="IPR004154">
    <property type="entry name" value="Anticodon-bd"/>
</dbReference>
<dbReference type="RefSeq" id="WP_265720058.1">
    <property type="nucleotide sequence ID" value="NZ_JAPIVK010000001.1"/>
</dbReference>
<dbReference type="GO" id="GO:0004827">
    <property type="term" value="F:proline-tRNA ligase activity"/>
    <property type="evidence" value="ECO:0007669"/>
    <property type="project" value="UniProtKB-EC"/>
</dbReference>
<evidence type="ECO:0000256" key="7">
    <source>
        <dbReference type="ARBA" id="ARBA00022917"/>
    </source>
</evidence>
<dbReference type="InterPro" id="IPR045864">
    <property type="entry name" value="aa-tRNA-synth_II/BPL/LPL"/>
</dbReference>
<evidence type="ECO:0000256" key="4">
    <source>
        <dbReference type="ARBA" id="ARBA00022598"/>
    </source>
</evidence>
<dbReference type="CDD" id="cd00779">
    <property type="entry name" value="ProRS_core_prok"/>
    <property type="match status" value="1"/>
</dbReference>
<dbReference type="InterPro" id="IPR002316">
    <property type="entry name" value="Pro-tRNA-ligase_IIa"/>
</dbReference>
<keyword evidence="7 10" id="KW-0648">Protein biosynthesis</keyword>
<dbReference type="Gene3D" id="3.40.50.800">
    <property type="entry name" value="Anticodon-binding domain"/>
    <property type="match status" value="1"/>
</dbReference>
<comment type="caution">
    <text evidence="12">The sequence shown here is derived from an EMBL/GenBank/DDBJ whole genome shotgun (WGS) entry which is preliminary data.</text>
</comment>
<comment type="catalytic activity">
    <reaction evidence="9 10">
        <text>tRNA(Pro) + L-proline + ATP = L-prolyl-tRNA(Pro) + AMP + diphosphate</text>
        <dbReference type="Rhea" id="RHEA:14305"/>
        <dbReference type="Rhea" id="RHEA-COMP:9700"/>
        <dbReference type="Rhea" id="RHEA-COMP:9702"/>
        <dbReference type="ChEBI" id="CHEBI:30616"/>
        <dbReference type="ChEBI" id="CHEBI:33019"/>
        <dbReference type="ChEBI" id="CHEBI:60039"/>
        <dbReference type="ChEBI" id="CHEBI:78442"/>
        <dbReference type="ChEBI" id="CHEBI:78532"/>
        <dbReference type="ChEBI" id="CHEBI:456215"/>
        <dbReference type="EC" id="6.1.1.15"/>
    </reaction>
</comment>
<dbReference type="InterPro" id="IPR006195">
    <property type="entry name" value="aa-tRNA-synth_II"/>
</dbReference>
<dbReference type="CDD" id="cd04334">
    <property type="entry name" value="ProRS-INS"/>
    <property type="match status" value="1"/>
</dbReference>
<protein>
    <recommendedName>
        <fullName evidence="10">Proline--tRNA ligase</fullName>
        <ecNumber evidence="10">6.1.1.15</ecNumber>
    </recommendedName>
    <alternativeName>
        <fullName evidence="10">Prolyl-tRNA synthetase</fullName>
        <shortName evidence="10">ProRS</shortName>
    </alternativeName>
</protein>
<dbReference type="SUPFAM" id="SSF55826">
    <property type="entry name" value="YbaK/ProRS associated domain"/>
    <property type="match status" value="1"/>
</dbReference>
<comment type="subcellular location">
    <subcellularLocation>
        <location evidence="1 10">Cytoplasm</location>
    </subcellularLocation>
</comment>
<dbReference type="PROSITE" id="PS50862">
    <property type="entry name" value="AA_TRNA_LIGASE_II"/>
    <property type="match status" value="1"/>
</dbReference>
<evidence type="ECO:0000256" key="8">
    <source>
        <dbReference type="ARBA" id="ARBA00023146"/>
    </source>
</evidence>
<dbReference type="NCBIfam" id="TIGR00409">
    <property type="entry name" value="proS_fam_II"/>
    <property type="match status" value="1"/>
</dbReference>
<evidence type="ECO:0000256" key="5">
    <source>
        <dbReference type="ARBA" id="ARBA00022741"/>
    </source>
</evidence>
<dbReference type="InterPro" id="IPR004500">
    <property type="entry name" value="Pro-tRNA-synth_IIa_bac-type"/>
</dbReference>
<dbReference type="InterPro" id="IPR033730">
    <property type="entry name" value="ProRS_core_prok"/>
</dbReference>